<evidence type="ECO:0000256" key="4">
    <source>
        <dbReference type="ARBA" id="ARBA00023239"/>
    </source>
</evidence>
<dbReference type="Proteomes" id="UP000551878">
    <property type="component" value="Unassembled WGS sequence"/>
</dbReference>
<dbReference type="GO" id="GO:0008675">
    <property type="term" value="F:2-dehydro-3-deoxy-phosphogluconate aldolase activity"/>
    <property type="evidence" value="ECO:0007669"/>
    <property type="project" value="UniProtKB-EC"/>
</dbReference>
<comment type="pathway">
    <text evidence="1">Carbohydrate acid metabolism.</text>
</comment>
<comment type="subunit">
    <text evidence="3">Homotrimer.</text>
</comment>
<dbReference type="RefSeq" id="WP_184664273.1">
    <property type="nucleotide sequence ID" value="NZ_JACHHB010000008.1"/>
</dbReference>
<dbReference type="GO" id="GO:0106009">
    <property type="term" value="F:(4S)-4-hydroxy-2-oxoglutarate aldolase activity"/>
    <property type="evidence" value="ECO:0007669"/>
    <property type="project" value="UniProtKB-EC"/>
</dbReference>
<dbReference type="EC" id="4.1.2.14" evidence="6"/>
<gene>
    <name evidence="6" type="ORF">HNQ41_002025</name>
</gene>
<organism evidence="6 7">
    <name type="scientific">Texcoconibacillus texcoconensis</name>
    <dbReference type="NCBI Taxonomy" id="1095777"/>
    <lineage>
        <taxon>Bacteria</taxon>
        <taxon>Bacillati</taxon>
        <taxon>Bacillota</taxon>
        <taxon>Bacilli</taxon>
        <taxon>Bacillales</taxon>
        <taxon>Bacillaceae</taxon>
        <taxon>Texcoconibacillus</taxon>
    </lineage>
</organism>
<sequence length="210" mass="22325">MVESGLKKLEKSPIIAVLRRPPKDQVFSIVEAIINGGITNLELTMEGPESLTVLKELNERFSDRAWIGAGTVLDETTAINAIHAGASFIFSPNYNENVVKAAKRYGVTAIPGVLTPTEIVNAVEAGADAVKIFPASTLGPKYIKELKGPLPHIPMVPTGGVGEDNIGEYMQAGVLACGVGGSLLDKQLIADENYEELTNRAKRLVDATGL</sequence>
<accession>A0A840QR44</accession>
<dbReference type="CDD" id="cd00452">
    <property type="entry name" value="KDPG_aldolase"/>
    <property type="match status" value="1"/>
</dbReference>
<proteinExistence type="inferred from homology"/>
<reference evidence="6 7" key="1">
    <citation type="submission" date="2020-08" db="EMBL/GenBank/DDBJ databases">
        <title>Genomic Encyclopedia of Type Strains, Phase IV (KMG-IV): sequencing the most valuable type-strain genomes for metagenomic binning, comparative biology and taxonomic classification.</title>
        <authorList>
            <person name="Goeker M."/>
        </authorList>
    </citation>
    <scope>NUCLEOTIDE SEQUENCE [LARGE SCALE GENOMIC DNA]</scope>
    <source>
        <strain evidence="6 7">DSM 24696</strain>
    </source>
</reference>
<dbReference type="EC" id="4.1.3.42" evidence="6"/>
<dbReference type="EMBL" id="JACHHB010000008">
    <property type="protein sequence ID" value="MBB5173835.1"/>
    <property type="molecule type" value="Genomic_DNA"/>
</dbReference>
<dbReference type="InterPro" id="IPR000887">
    <property type="entry name" value="Aldlse_KDPG_KHG"/>
</dbReference>
<dbReference type="PANTHER" id="PTHR30246:SF1">
    <property type="entry name" value="2-DEHYDRO-3-DEOXY-6-PHOSPHOGALACTONATE ALDOLASE-RELATED"/>
    <property type="match status" value="1"/>
</dbReference>
<name>A0A840QR44_9BACI</name>
<keyword evidence="4 6" id="KW-0456">Lyase</keyword>
<comment type="similarity">
    <text evidence="2">Belongs to the KHG/KDPG aldolase family.</text>
</comment>
<evidence type="ECO:0000256" key="5">
    <source>
        <dbReference type="ARBA" id="ARBA00023277"/>
    </source>
</evidence>
<dbReference type="AlphaFoldDB" id="A0A840QR44"/>
<keyword evidence="5" id="KW-0119">Carbohydrate metabolism</keyword>
<evidence type="ECO:0000256" key="2">
    <source>
        <dbReference type="ARBA" id="ARBA00006906"/>
    </source>
</evidence>
<dbReference type="NCBIfam" id="TIGR01182">
    <property type="entry name" value="eda"/>
    <property type="match status" value="1"/>
</dbReference>
<evidence type="ECO:0000313" key="6">
    <source>
        <dbReference type="EMBL" id="MBB5173835.1"/>
    </source>
</evidence>
<dbReference type="PANTHER" id="PTHR30246">
    <property type="entry name" value="2-KETO-3-DEOXY-6-PHOSPHOGLUCONATE ALDOLASE"/>
    <property type="match status" value="1"/>
</dbReference>
<dbReference type="Gene3D" id="3.20.20.70">
    <property type="entry name" value="Aldolase class I"/>
    <property type="match status" value="1"/>
</dbReference>
<protein>
    <submittedName>
        <fullName evidence="6">2-dehydro-3-deoxyphosphogluconate aldolase/(4S)-4-hydroxy-2-oxoglutarate aldolase</fullName>
        <ecNumber evidence="6">4.1.2.14</ecNumber>
        <ecNumber evidence="6">4.1.3.42</ecNumber>
    </submittedName>
</protein>
<dbReference type="InterPro" id="IPR013785">
    <property type="entry name" value="Aldolase_TIM"/>
</dbReference>
<comment type="caution">
    <text evidence="6">The sequence shown here is derived from an EMBL/GenBank/DDBJ whole genome shotgun (WGS) entry which is preliminary data.</text>
</comment>
<dbReference type="SUPFAM" id="SSF51569">
    <property type="entry name" value="Aldolase"/>
    <property type="match status" value="1"/>
</dbReference>
<evidence type="ECO:0000256" key="3">
    <source>
        <dbReference type="ARBA" id="ARBA00011233"/>
    </source>
</evidence>
<evidence type="ECO:0000313" key="7">
    <source>
        <dbReference type="Proteomes" id="UP000551878"/>
    </source>
</evidence>
<evidence type="ECO:0000256" key="1">
    <source>
        <dbReference type="ARBA" id="ARBA00004761"/>
    </source>
</evidence>
<keyword evidence="7" id="KW-1185">Reference proteome</keyword>
<dbReference type="Pfam" id="PF01081">
    <property type="entry name" value="Aldolase"/>
    <property type="match status" value="1"/>
</dbReference>